<evidence type="ECO:0000313" key="1">
    <source>
        <dbReference type="EMBL" id="WQJ51137.1"/>
    </source>
</evidence>
<accession>A0ABZ0YZ98</accession>
<name>A0ABZ0YZ98_9CAUD</name>
<dbReference type="Proteomes" id="UP001348805">
    <property type="component" value="Segment"/>
</dbReference>
<evidence type="ECO:0000313" key="2">
    <source>
        <dbReference type="Proteomes" id="UP001348805"/>
    </source>
</evidence>
<dbReference type="EMBL" id="OR769219">
    <property type="protein sequence ID" value="WQJ51137.1"/>
    <property type="molecule type" value="Genomic_DNA"/>
</dbReference>
<reference evidence="1 2" key="1">
    <citation type="submission" date="2023-11" db="EMBL/GenBank/DDBJ databases">
        <authorList>
            <person name="Cook R."/>
            <person name="Crisci M."/>
            <person name="Pye H."/>
            <person name="Adriaenssens E."/>
            <person name="Santini J."/>
        </authorList>
    </citation>
    <scope>NUCLEOTIDE SEQUENCE [LARGE SCALE GENOMIC DNA]</scope>
    <source>
        <strain evidence="1">Lak_Megaphage_RVC_AP3_GC26</strain>
    </source>
</reference>
<proteinExistence type="predicted"/>
<sequence>MKTKMKQINKMDNSVKLPWTIYKGFDVKPSKNENNAVNEKLNENIPCMWY</sequence>
<protein>
    <submittedName>
        <fullName evidence="1">Uncharacterized protein</fullName>
    </submittedName>
</protein>
<keyword evidence="2" id="KW-1185">Reference proteome</keyword>
<organism evidence="1 2">
    <name type="scientific">phage Lak_Megaphage_RVC_AP3_GC26</name>
    <dbReference type="NCBI Taxonomy" id="3109225"/>
    <lineage>
        <taxon>Viruses</taxon>
        <taxon>Duplodnaviria</taxon>
        <taxon>Heunggongvirae</taxon>
        <taxon>Uroviricota</taxon>
        <taxon>Caudoviricetes</taxon>
        <taxon>Caudoviricetes code 15 clade</taxon>
    </lineage>
</organism>